<dbReference type="AlphaFoldDB" id="A0A8T0V8F9"/>
<dbReference type="InterPro" id="IPR001229">
    <property type="entry name" value="Jacalin-like_lectin_dom"/>
</dbReference>
<protein>
    <recommendedName>
        <fullName evidence="2">Jacalin-type lectin domain-containing protein</fullName>
    </recommendedName>
</protein>
<dbReference type="GO" id="GO:0030246">
    <property type="term" value="F:carbohydrate binding"/>
    <property type="evidence" value="ECO:0007669"/>
    <property type="project" value="UniProtKB-KW"/>
</dbReference>
<dbReference type="CDD" id="cd09612">
    <property type="entry name" value="Jacalin"/>
    <property type="match status" value="1"/>
</dbReference>
<dbReference type="Gene3D" id="2.100.10.30">
    <property type="entry name" value="Jacalin-like lectin domain"/>
    <property type="match status" value="1"/>
</dbReference>
<evidence type="ECO:0000313" key="4">
    <source>
        <dbReference type="Proteomes" id="UP000823388"/>
    </source>
</evidence>
<keyword evidence="1" id="KW-0430">Lectin</keyword>
<dbReference type="PROSITE" id="PS51752">
    <property type="entry name" value="JACALIN_LECTIN"/>
    <property type="match status" value="1"/>
</dbReference>
<dbReference type="SUPFAM" id="SSF51101">
    <property type="entry name" value="Mannose-binding lectins"/>
    <property type="match status" value="1"/>
</dbReference>
<evidence type="ECO:0000313" key="3">
    <source>
        <dbReference type="EMBL" id="KAG2629816.1"/>
    </source>
</evidence>
<dbReference type="OrthoDB" id="693107at2759"/>
<evidence type="ECO:0000256" key="1">
    <source>
        <dbReference type="ARBA" id="ARBA00022734"/>
    </source>
</evidence>
<proteinExistence type="predicted"/>
<dbReference type="Proteomes" id="UP000823388">
    <property type="component" value="Chromosome 3K"/>
</dbReference>
<dbReference type="SMART" id="SM00915">
    <property type="entry name" value="Jacalin"/>
    <property type="match status" value="1"/>
</dbReference>
<dbReference type="PANTHER" id="PTHR46506">
    <property type="entry name" value="OS05G0143600 PROTEIN"/>
    <property type="match status" value="1"/>
</dbReference>
<evidence type="ECO:0000259" key="2">
    <source>
        <dbReference type="PROSITE" id="PS51752"/>
    </source>
</evidence>
<comment type="caution">
    <text evidence="3">The sequence shown here is derived from an EMBL/GenBank/DDBJ whole genome shotgun (WGS) entry which is preliminary data.</text>
</comment>
<sequence length="154" mass="16472">MNSVVKIGPFGSTSEAEGNRDITVAPLRLESITIRHGNVLDALSFTYKDCHGLQHTTGQWGGDGGNSTTITLGPDEFVTGVHGLYGFYGYGSDGVTGFTIVTNLRTYGPFGVSDSIKEPKSFDIPVMNNGSIVGFFAHRNKAYVTAIGVYVKPF</sequence>
<feature type="domain" description="Jacalin-type lectin" evidence="2">
    <location>
        <begin position="4"/>
        <end position="153"/>
    </location>
</feature>
<dbReference type="EMBL" id="CM029041">
    <property type="protein sequence ID" value="KAG2629816.1"/>
    <property type="molecule type" value="Genomic_DNA"/>
</dbReference>
<dbReference type="Pfam" id="PF01419">
    <property type="entry name" value="Jacalin"/>
    <property type="match status" value="1"/>
</dbReference>
<dbReference type="InterPro" id="IPR033734">
    <property type="entry name" value="Jacalin-like_lectin_dom_plant"/>
</dbReference>
<organism evidence="3 4">
    <name type="scientific">Panicum virgatum</name>
    <name type="common">Blackwell switchgrass</name>
    <dbReference type="NCBI Taxonomy" id="38727"/>
    <lineage>
        <taxon>Eukaryota</taxon>
        <taxon>Viridiplantae</taxon>
        <taxon>Streptophyta</taxon>
        <taxon>Embryophyta</taxon>
        <taxon>Tracheophyta</taxon>
        <taxon>Spermatophyta</taxon>
        <taxon>Magnoliopsida</taxon>
        <taxon>Liliopsida</taxon>
        <taxon>Poales</taxon>
        <taxon>Poaceae</taxon>
        <taxon>PACMAD clade</taxon>
        <taxon>Panicoideae</taxon>
        <taxon>Panicodae</taxon>
        <taxon>Paniceae</taxon>
        <taxon>Panicinae</taxon>
        <taxon>Panicum</taxon>
        <taxon>Panicum sect. Hiantes</taxon>
    </lineage>
</organism>
<accession>A0A8T0V8F9</accession>
<name>A0A8T0V8F9_PANVG</name>
<dbReference type="InterPro" id="IPR036404">
    <property type="entry name" value="Jacalin-like_lectin_dom_sf"/>
</dbReference>
<gene>
    <name evidence="3" type="ORF">PVAP13_3KG451900</name>
</gene>
<reference evidence="3" key="1">
    <citation type="submission" date="2020-05" db="EMBL/GenBank/DDBJ databases">
        <title>WGS assembly of Panicum virgatum.</title>
        <authorList>
            <person name="Lovell J.T."/>
            <person name="Jenkins J."/>
            <person name="Shu S."/>
            <person name="Juenger T.E."/>
            <person name="Schmutz J."/>
        </authorList>
    </citation>
    <scope>NUCLEOTIDE SEQUENCE</scope>
    <source>
        <strain evidence="3">AP13</strain>
    </source>
</reference>
<keyword evidence="4" id="KW-1185">Reference proteome</keyword>